<feature type="transmembrane region" description="Helical" evidence="8">
    <location>
        <begin position="280"/>
        <end position="306"/>
    </location>
</feature>
<keyword evidence="10" id="KW-1185">Reference proteome</keyword>
<comment type="caution">
    <text evidence="9">The sequence shown here is derived from an EMBL/GenBank/DDBJ whole genome shotgun (WGS) entry which is preliminary data.</text>
</comment>
<dbReference type="EMBL" id="LUKN01001293">
    <property type="protein sequence ID" value="OAR01209.1"/>
    <property type="molecule type" value="Genomic_DNA"/>
</dbReference>
<dbReference type="InterPro" id="IPR050529">
    <property type="entry name" value="CYP450_sterol_14alpha_dmase"/>
</dbReference>
<organism evidence="9 10">
    <name type="scientific">Cordyceps confragosa</name>
    <name type="common">Lecanicillium lecanii</name>
    <dbReference type="NCBI Taxonomy" id="2714763"/>
    <lineage>
        <taxon>Eukaryota</taxon>
        <taxon>Fungi</taxon>
        <taxon>Dikarya</taxon>
        <taxon>Ascomycota</taxon>
        <taxon>Pezizomycotina</taxon>
        <taxon>Sordariomycetes</taxon>
        <taxon>Hypocreomycetidae</taxon>
        <taxon>Hypocreales</taxon>
        <taxon>Cordycipitaceae</taxon>
        <taxon>Akanthomyces</taxon>
    </lineage>
</organism>
<reference evidence="9 10" key="1">
    <citation type="submission" date="2016-03" db="EMBL/GenBank/DDBJ databases">
        <title>Fine-scale spatial genetic structure of a fungal parasite of coffee scale insects.</title>
        <authorList>
            <person name="Jackson D."/>
            <person name="Zemenick K.A."/>
            <person name="Malloure B."/>
            <person name="Quandt C.A."/>
            <person name="James T.Y."/>
        </authorList>
    </citation>
    <scope>NUCLEOTIDE SEQUENCE [LARGE SCALE GENOMIC DNA]</scope>
    <source>
        <strain evidence="9 10">UM487</strain>
    </source>
</reference>
<dbReference type="Proteomes" id="UP000243081">
    <property type="component" value="Unassembled WGS sequence"/>
</dbReference>
<proteinExistence type="inferred from homology"/>
<dbReference type="PANTHER" id="PTHR24304:SF2">
    <property type="entry name" value="24-HYDROXYCHOLESTEROL 7-ALPHA-HYDROXYLASE"/>
    <property type="match status" value="1"/>
</dbReference>
<accession>A0A179IHL8</accession>
<evidence type="ECO:0008006" key="11">
    <source>
        <dbReference type="Google" id="ProtNLM"/>
    </source>
</evidence>
<dbReference type="PANTHER" id="PTHR24304">
    <property type="entry name" value="CYTOCHROME P450 FAMILY 7"/>
    <property type="match status" value="1"/>
</dbReference>
<dbReference type="OrthoDB" id="1055148at2759"/>
<protein>
    <recommendedName>
        <fullName evidence="11">Cytochrome P450</fullName>
    </recommendedName>
</protein>
<evidence type="ECO:0000256" key="5">
    <source>
        <dbReference type="ARBA" id="ARBA00023004"/>
    </source>
</evidence>
<sequence>MEVLPTPQLTSALAEKWQLSLLIGVIAAAIYAALQVLSRPTIPANAPRILQGLPVLGSVGFFRARADFLRAGKAWAPKGLFSFYYGPHRIVAVSRDTDKKMFFSHRALDFAAGYAALFAGAPDVRHMGHEDETKQTTERFSILFKRFLAKPRLHACLGNLVGDTIAAFDALDTSKAMDPFDTMYKLIFQLTHRTVGCNDIAADPKLLEKSLALFTDLDATGAVEVMFPWLPTPVKLRKLWGGARMHWMFQRIMKQRREQGQPGNDAMQLMMDAGDTDLQISVFIIGALFAGVVNSGINAAWIPVYLAQNENWRQLVRAEVDASLDKHRRGPADTPADIIPRLTAQDWDNDFPTVDLVLRESIRLNICGSMIRKNVSGKDIDITGSGYVIPSNTFAVYLIDYTHMNPEIYTDPTEFDPGRYLPGREEDKKGDNAYLGWGAGLHPCQLVGMRFAKLEMAMLIVTLMAYFDFDLCDKQGNPRTTPVPRTNRNWPSVRPIVGDMFIKLKRRF</sequence>
<dbReference type="PRINTS" id="PR00465">
    <property type="entry name" value="EP450IV"/>
</dbReference>
<evidence type="ECO:0000256" key="1">
    <source>
        <dbReference type="ARBA" id="ARBA00001971"/>
    </source>
</evidence>
<dbReference type="InterPro" id="IPR002403">
    <property type="entry name" value="Cyt_P450_E_grp-IV"/>
</dbReference>
<keyword evidence="3 7" id="KW-0349">Heme</keyword>
<keyword evidence="5 7" id="KW-0408">Iron</keyword>
<feature type="transmembrane region" description="Helical" evidence="8">
    <location>
        <begin position="20"/>
        <end position="38"/>
    </location>
</feature>
<dbReference type="GO" id="GO:0005506">
    <property type="term" value="F:iron ion binding"/>
    <property type="evidence" value="ECO:0007669"/>
    <property type="project" value="InterPro"/>
</dbReference>
<dbReference type="OMA" id="MFPWLPT"/>
<evidence type="ECO:0000256" key="2">
    <source>
        <dbReference type="ARBA" id="ARBA00010617"/>
    </source>
</evidence>
<evidence type="ECO:0000256" key="4">
    <source>
        <dbReference type="ARBA" id="ARBA00022723"/>
    </source>
</evidence>
<evidence type="ECO:0000256" key="3">
    <source>
        <dbReference type="ARBA" id="ARBA00022617"/>
    </source>
</evidence>
<keyword evidence="6" id="KW-0503">Monooxygenase</keyword>
<dbReference type="GO" id="GO:0016705">
    <property type="term" value="F:oxidoreductase activity, acting on paired donors, with incorporation or reduction of molecular oxygen"/>
    <property type="evidence" value="ECO:0007669"/>
    <property type="project" value="InterPro"/>
</dbReference>
<keyword evidence="8" id="KW-1133">Transmembrane helix</keyword>
<evidence type="ECO:0000256" key="8">
    <source>
        <dbReference type="SAM" id="Phobius"/>
    </source>
</evidence>
<keyword evidence="4 7" id="KW-0479">Metal-binding</keyword>
<feature type="binding site" description="axial binding residue" evidence="7">
    <location>
        <position position="444"/>
    </location>
    <ligand>
        <name>heme</name>
        <dbReference type="ChEBI" id="CHEBI:30413"/>
    </ligand>
    <ligandPart>
        <name>Fe</name>
        <dbReference type="ChEBI" id="CHEBI:18248"/>
    </ligandPart>
</feature>
<comment type="similarity">
    <text evidence="2">Belongs to the cytochrome P450 family.</text>
</comment>
<gene>
    <name evidence="9" type="ORF">LLEC1_00167</name>
</gene>
<dbReference type="InterPro" id="IPR036396">
    <property type="entry name" value="Cyt_P450_sf"/>
</dbReference>
<dbReference type="SUPFAM" id="SSF48264">
    <property type="entry name" value="Cytochrome P450"/>
    <property type="match status" value="1"/>
</dbReference>
<dbReference type="GO" id="GO:0004497">
    <property type="term" value="F:monooxygenase activity"/>
    <property type="evidence" value="ECO:0007669"/>
    <property type="project" value="UniProtKB-KW"/>
</dbReference>
<evidence type="ECO:0000256" key="7">
    <source>
        <dbReference type="PIRSR" id="PIRSR602403-1"/>
    </source>
</evidence>
<dbReference type="Pfam" id="PF00067">
    <property type="entry name" value="p450"/>
    <property type="match status" value="1"/>
</dbReference>
<comment type="cofactor">
    <cofactor evidence="1 7">
        <name>heme</name>
        <dbReference type="ChEBI" id="CHEBI:30413"/>
    </cofactor>
</comment>
<evidence type="ECO:0000313" key="9">
    <source>
        <dbReference type="EMBL" id="OAR01209.1"/>
    </source>
</evidence>
<evidence type="ECO:0000313" key="10">
    <source>
        <dbReference type="Proteomes" id="UP000243081"/>
    </source>
</evidence>
<name>A0A179IHL8_CORDF</name>
<keyword evidence="8" id="KW-0472">Membrane</keyword>
<dbReference type="Gene3D" id="1.10.630.10">
    <property type="entry name" value="Cytochrome P450"/>
    <property type="match status" value="1"/>
</dbReference>
<evidence type="ECO:0000256" key="6">
    <source>
        <dbReference type="ARBA" id="ARBA00023033"/>
    </source>
</evidence>
<dbReference type="GO" id="GO:0020037">
    <property type="term" value="F:heme binding"/>
    <property type="evidence" value="ECO:0007669"/>
    <property type="project" value="InterPro"/>
</dbReference>
<keyword evidence="8" id="KW-0812">Transmembrane</keyword>
<dbReference type="AlphaFoldDB" id="A0A179IHL8"/>
<keyword evidence="6" id="KW-0560">Oxidoreductase</keyword>
<dbReference type="InterPro" id="IPR001128">
    <property type="entry name" value="Cyt_P450"/>
</dbReference>